<gene>
    <name evidence="1" type="ORF">Cvel_29204</name>
</gene>
<dbReference type="PhylomeDB" id="A0A0G4HMQ2"/>
<name>A0A0G4HMQ2_9ALVE</name>
<accession>A0A0G4HMQ2</accession>
<reference evidence="1" key="1">
    <citation type="submission" date="2014-11" db="EMBL/GenBank/DDBJ databases">
        <authorList>
            <person name="Otto D Thomas"/>
            <person name="Naeem Raeece"/>
        </authorList>
    </citation>
    <scope>NUCLEOTIDE SEQUENCE</scope>
</reference>
<dbReference type="VEuPathDB" id="CryptoDB:Cvel_29204"/>
<proteinExistence type="predicted"/>
<protein>
    <submittedName>
        <fullName evidence="1">Uncharacterized protein</fullName>
    </submittedName>
</protein>
<dbReference type="EMBL" id="CDMZ01003185">
    <property type="protein sequence ID" value="CEM45429.1"/>
    <property type="molecule type" value="Genomic_DNA"/>
</dbReference>
<dbReference type="AlphaFoldDB" id="A0A0G4HMQ2"/>
<sequence length="300" mass="34019">MKWHLSSECKELQEVKADKNPLHKQKDSLLFFGEVEEVLEKYKFTHHEDLLKLRCDRALADQIAYLQSLHDKKVKHISSSKKKMESAVDNLFDTTKAKVAEKLERGVTLFCSKPPLALRGEVYALSLLLDASKNRKGMVYHQTLKLWFGGVKEEQFVAVYDPLDPFKDDKLAQFITVALVVCHDLVEYEEIVLGACLHKNGNLKGEEIDHLRDVYQVCQMGPRIYYPIISKCSVVVSMFFQSLVVTCGEGASKSFNQLWFGGTLSSLEIVKERGSVDPTLNPNCFCRGSVMQILDQGQPL</sequence>
<evidence type="ECO:0000313" key="1">
    <source>
        <dbReference type="EMBL" id="CEM45429.1"/>
    </source>
</evidence>
<organism evidence="1">
    <name type="scientific">Chromera velia CCMP2878</name>
    <dbReference type="NCBI Taxonomy" id="1169474"/>
    <lineage>
        <taxon>Eukaryota</taxon>
        <taxon>Sar</taxon>
        <taxon>Alveolata</taxon>
        <taxon>Colpodellida</taxon>
        <taxon>Chromeraceae</taxon>
        <taxon>Chromera</taxon>
    </lineage>
</organism>